<evidence type="ECO:0000313" key="1">
    <source>
        <dbReference type="EMBL" id="KAL3961843.1"/>
    </source>
</evidence>
<proteinExistence type="predicted"/>
<reference evidence="1" key="1">
    <citation type="submission" date="2024-12" db="EMBL/GenBank/DDBJ databases">
        <title>Comparative genomics and development of molecular markers within Purpureocillium lilacinum and among Purpureocillium species.</title>
        <authorList>
            <person name="Yeh Z.-Y."/>
            <person name="Ni N.-T."/>
            <person name="Lo P.-H."/>
            <person name="Mushyakhwo K."/>
            <person name="Lin C.-F."/>
            <person name="Nai Y.-S."/>
        </authorList>
    </citation>
    <scope>NUCLEOTIDE SEQUENCE</scope>
    <source>
        <strain evidence="1">NCHU-NPUST-175</strain>
    </source>
</reference>
<protein>
    <submittedName>
        <fullName evidence="1">Uncharacterized protein</fullName>
    </submittedName>
</protein>
<sequence length="80" mass="8641">MYLHGLTQSEWMPMQPTSTTGLEPESPVSSAMAAAAAVGTWPALGWEQIFAVKLPTSRARVCHQDQRPGSSHIDESASRC</sequence>
<dbReference type="Proteomes" id="UP001638806">
    <property type="component" value="Unassembled WGS sequence"/>
</dbReference>
<name>A0ACC4E0M0_PURLI</name>
<accession>A0ACC4E0M0</accession>
<organism evidence="1 2">
    <name type="scientific">Purpureocillium lilacinum</name>
    <name type="common">Paecilomyces lilacinus</name>
    <dbReference type="NCBI Taxonomy" id="33203"/>
    <lineage>
        <taxon>Eukaryota</taxon>
        <taxon>Fungi</taxon>
        <taxon>Dikarya</taxon>
        <taxon>Ascomycota</taxon>
        <taxon>Pezizomycotina</taxon>
        <taxon>Sordariomycetes</taxon>
        <taxon>Hypocreomycetidae</taxon>
        <taxon>Hypocreales</taxon>
        <taxon>Ophiocordycipitaceae</taxon>
        <taxon>Purpureocillium</taxon>
    </lineage>
</organism>
<gene>
    <name evidence="1" type="ORF">ACCO45_003366</name>
</gene>
<evidence type="ECO:0000313" key="2">
    <source>
        <dbReference type="Proteomes" id="UP001638806"/>
    </source>
</evidence>
<comment type="caution">
    <text evidence="1">The sequence shown here is derived from an EMBL/GenBank/DDBJ whole genome shotgun (WGS) entry which is preliminary data.</text>
</comment>
<dbReference type="EMBL" id="JBGNUJ010000003">
    <property type="protein sequence ID" value="KAL3961843.1"/>
    <property type="molecule type" value="Genomic_DNA"/>
</dbReference>
<keyword evidence="2" id="KW-1185">Reference proteome</keyword>